<evidence type="ECO:0000259" key="5">
    <source>
        <dbReference type="PROSITE" id="PS50979"/>
    </source>
</evidence>
<proteinExistence type="predicted"/>
<evidence type="ECO:0000313" key="6">
    <source>
        <dbReference type="EMBL" id="GAI15115.1"/>
    </source>
</evidence>
<evidence type="ECO:0000256" key="2">
    <source>
        <dbReference type="ARBA" id="ARBA00022741"/>
    </source>
</evidence>
<comment type="caution">
    <text evidence="6">The sequence shown here is derived from an EMBL/GenBank/DDBJ whole genome shotgun (WGS) entry which is preliminary data.</text>
</comment>
<keyword evidence="2" id="KW-0547">Nucleotide-binding</keyword>
<reference evidence="6" key="1">
    <citation type="journal article" date="2014" name="Front. Microbiol.">
        <title>High frequency of phylogenetically diverse reductive dehalogenase-homologous genes in deep subseafloor sedimentary metagenomes.</title>
        <authorList>
            <person name="Kawai M."/>
            <person name="Futagami T."/>
            <person name="Toyoda A."/>
            <person name="Takaki Y."/>
            <person name="Nishi S."/>
            <person name="Hori S."/>
            <person name="Arai W."/>
            <person name="Tsubouchi T."/>
            <person name="Morono Y."/>
            <person name="Uchiyama I."/>
            <person name="Ito T."/>
            <person name="Fujiyama A."/>
            <person name="Inagaki F."/>
            <person name="Takami H."/>
        </authorList>
    </citation>
    <scope>NUCLEOTIDE SEQUENCE</scope>
    <source>
        <strain evidence="6">Expedition CK06-06</strain>
    </source>
</reference>
<dbReference type="InterPro" id="IPR016185">
    <property type="entry name" value="PreATP-grasp_dom_sf"/>
</dbReference>
<feature type="domain" description="Biotin carboxylation" evidence="5">
    <location>
        <begin position="1"/>
        <end position="111"/>
    </location>
</feature>
<dbReference type="AlphaFoldDB" id="X1MK80"/>
<dbReference type="PANTHER" id="PTHR18866">
    <property type="entry name" value="CARBOXYLASE:PYRUVATE/ACETYL-COA/PROPIONYL-COA CARBOXYLASE"/>
    <property type="match status" value="1"/>
</dbReference>
<dbReference type="GO" id="GO:0005524">
    <property type="term" value="F:ATP binding"/>
    <property type="evidence" value="ECO:0007669"/>
    <property type="project" value="UniProtKB-KW"/>
</dbReference>
<keyword evidence="4" id="KW-0092">Biotin</keyword>
<keyword evidence="3" id="KW-0067">ATP-binding</keyword>
<name>X1MK80_9ZZZZ</name>
<keyword evidence="1" id="KW-0436">Ligase</keyword>
<dbReference type="InterPro" id="IPR005481">
    <property type="entry name" value="BC-like_N"/>
</dbReference>
<dbReference type="InterPro" id="IPR011764">
    <property type="entry name" value="Biotin_carboxylation_dom"/>
</dbReference>
<dbReference type="PROSITE" id="PS50979">
    <property type="entry name" value="BC"/>
    <property type="match status" value="1"/>
</dbReference>
<dbReference type="SUPFAM" id="SSF52440">
    <property type="entry name" value="PreATP-grasp domain"/>
    <property type="match status" value="1"/>
</dbReference>
<dbReference type="EMBL" id="BARV01010676">
    <property type="protein sequence ID" value="GAI15115.1"/>
    <property type="molecule type" value="Genomic_DNA"/>
</dbReference>
<evidence type="ECO:0000256" key="3">
    <source>
        <dbReference type="ARBA" id="ARBA00022840"/>
    </source>
</evidence>
<dbReference type="PANTHER" id="PTHR18866:SF33">
    <property type="entry name" value="METHYLCROTONOYL-COA CARBOXYLASE SUBUNIT ALPHA, MITOCHONDRIAL-RELATED"/>
    <property type="match status" value="1"/>
</dbReference>
<dbReference type="GO" id="GO:0016874">
    <property type="term" value="F:ligase activity"/>
    <property type="evidence" value="ECO:0007669"/>
    <property type="project" value="UniProtKB-KW"/>
</dbReference>
<dbReference type="Pfam" id="PF00289">
    <property type="entry name" value="Biotin_carb_N"/>
    <property type="match status" value="1"/>
</dbReference>
<protein>
    <recommendedName>
        <fullName evidence="5">Biotin carboxylation domain-containing protein</fullName>
    </recommendedName>
</protein>
<gene>
    <name evidence="6" type="ORF">S06H3_20580</name>
</gene>
<evidence type="ECO:0000256" key="1">
    <source>
        <dbReference type="ARBA" id="ARBA00022598"/>
    </source>
</evidence>
<accession>X1MK80</accession>
<organism evidence="6">
    <name type="scientific">marine sediment metagenome</name>
    <dbReference type="NCBI Taxonomy" id="412755"/>
    <lineage>
        <taxon>unclassified sequences</taxon>
        <taxon>metagenomes</taxon>
        <taxon>ecological metagenomes</taxon>
    </lineage>
</organism>
<dbReference type="InterPro" id="IPR050856">
    <property type="entry name" value="Biotin_carboxylase_complex"/>
</dbReference>
<sequence>MFSKILIANRGEIALRIIRACKEMGVRTVAVYSEPDLNSLHVRLAEEAICIGRAAPSMSYLSIPSIISAAEIADVEAIHPGYGFLAENAHFAEICQSCNITFIGPKPEPMR</sequence>
<dbReference type="Gene3D" id="3.40.50.20">
    <property type="match status" value="1"/>
</dbReference>
<feature type="non-terminal residue" evidence="6">
    <location>
        <position position="111"/>
    </location>
</feature>
<evidence type="ECO:0000256" key="4">
    <source>
        <dbReference type="ARBA" id="ARBA00023267"/>
    </source>
</evidence>